<dbReference type="GO" id="GO:0004518">
    <property type="term" value="F:nuclease activity"/>
    <property type="evidence" value="ECO:0007669"/>
    <property type="project" value="UniProtKB-KW"/>
</dbReference>
<dbReference type="GO" id="GO:0005634">
    <property type="term" value="C:nucleus"/>
    <property type="evidence" value="ECO:0007669"/>
    <property type="project" value="UniProtKB-SubCell"/>
</dbReference>
<evidence type="ECO:0000256" key="3">
    <source>
        <dbReference type="ARBA" id="ARBA00006958"/>
    </source>
</evidence>
<dbReference type="Proteomes" id="UP001329430">
    <property type="component" value="Chromosome 3"/>
</dbReference>
<dbReference type="EMBL" id="JAVRBK010000003">
    <property type="protein sequence ID" value="KAK5646025.1"/>
    <property type="molecule type" value="Genomic_DNA"/>
</dbReference>
<evidence type="ECO:0000256" key="2">
    <source>
        <dbReference type="ARBA" id="ARBA00004123"/>
    </source>
</evidence>
<comment type="similarity">
    <text evidence="3">Belongs to the HARBI1 family.</text>
</comment>
<evidence type="ECO:0000256" key="6">
    <source>
        <dbReference type="ARBA" id="ARBA00022801"/>
    </source>
</evidence>
<dbReference type="InterPro" id="IPR027806">
    <property type="entry name" value="HARBI1_dom"/>
</dbReference>
<name>A0AAN7ZGT3_9COLE</name>
<evidence type="ECO:0000256" key="5">
    <source>
        <dbReference type="ARBA" id="ARBA00022723"/>
    </source>
</evidence>
<keyword evidence="5" id="KW-0479">Metal-binding</keyword>
<reference evidence="10 11" key="1">
    <citation type="journal article" date="2024" name="Insects">
        <title>An Improved Chromosome-Level Genome Assembly of the Firefly Pyrocoelia pectoralis.</title>
        <authorList>
            <person name="Fu X."/>
            <person name="Meyer-Rochow V.B."/>
            <person name="Ballantyne L."/>
            <person name="Zhu X."/>
        </authorList>
    </citation>
    <scope>NUCLEOTIDE SEQUENCE [LARGE SCALE GENOMIC DNA]</scope>
    <source>
        <strain evidence="10">XCY_ONT2</strain>
    </source>
</reference>
<sequence length="284" mass="32199">MVFATLRFLATGSIYSVVGEICGVDKATSCRAIDKVITAISELHHEFISMPTNLDEISEIRQGFYNICKFPRCIGALDCTHVRIQSPGGENAELFRNRKGFFSFNVQALCDSELIIRNVVCRWQGSAHDANIFKNSRLRARLENKDFGADSLIVGDSGYGIKNYLITPLANPHTPAEQLFNEAQIRTRNPIERCFGVWKRRFPILSLGIRQNIRKIERIIITTAILHNIACLMRDQLPQVNDEEEAAIVITNNVEIPIQQPMNAANVNNLTRHLLITEYFQRLL</sequence>
<evidence type="ECO:0000313" key="11">
    <source>
        <dbReference type="Proteomes" id="UP001329430"/>
    </source>
</evidence>
<proteinExistence type="inferred from homology"/>
<keyword evidence="7" id="KW-0539">Nucleus</keyword>
<keyword evidence="4" id="KW-0540">Nuclease</keyword>
<keyword evidence="8" id="KW-0732">Signal</keyword>
<evidence type="ECO:0000259" key="9">
    <source>
        <dbReference type="Pfam" id="PF13359"/>
    </source>
</evidence>
<feature type="chain" id="PRO_5042927364" description="DDE Tnp4 domain-containing protein" evidence="8">
    <location>
        <begin position="20"/>
        <end position="284"/>
    </location>
</feature>
<keyword evidence="6" id="KW-0378">Hydrolase</keyword>
<comment type="subcellular location">
    <subcellularLocation>
        <location evidence="2">Nucleus</location>
    </subcellularLocation>
</comment>
<gene>
    <name evidence="10" type="ORF">RI129_004489</name>
</gene>
<evidence type="ECO:0000256" key="8">
    <source>
        <dbReference type="SAM" id="SignalP"/>
    </source>
</evidence>
<evidence type="ECO:0000256" key="1">
    <source>
        <dbReference type="ARBA" id="ARBA00001968"/>
    </source>
</evidence>
<dbReference type="InterPro" id="IPR045249">
    <property type="entry name" value="HARBI1-like"/>
</dbReference>
<comment type="caution">
    <text evidence="10">The sequence shown here is derived from an EMBL/GenBank/DDBJ whole genome shotgun (WGS) entry which is preliminary data.</text>
</comment>
<evidence type="ECO:0000256" key="7">
    <source>
        <dbReference type="ARBA" id="ARBA00023242"/>
    </source>
</evidence>
<dbReference type="PANTHER" id="PTHR22930:SF289">
    <property type="entry name" value="DDE TNP4 DOMAIN-CONTAINING PROTEIN-RELATED"/>
    <property type="match status" value="1"/>
</dbReference>
<comment type="cofactor">
    <cofactor evidence="1">
        <name>a divalent metal cation</name>
        <dbReference type="ChEBI" id="CHEBI:60240"/>
    </cofactor>
</comment>
<dbReference type="Pfam" id="PF13359">
    <property type="entry name" value="DDE_Tnp_4"/>
    <property type="match status" value="1"/>
</dbReference>
<keyword evidence="11" id="KW-1185">Reference proteome</keyword>
<accession>A0AAN7ZGT3</accession>
<feature type="signal peptide" evidence="8">
    <location>
        <begin position="1"/>
        <end position="19"/>
    </location>
</feature>
<dbReference type="GO" id="GO:0046872">
    <property type="term" value="F:metal ion binding"/>
    <property type="evidence" value="ECO:0007669"/>
    <property type="project" value="UniProtKB-KW"/>
</dbReference>
<organism evidence="10 11">
    <name type="scientific">Pyrocoelia pectoralis</name>
    <dbReference type="NCBI Taxonomy" id="417401"/>
    <lineage>
        <taxon>Eukaryota</taxon>
        <taxon>Metazoa</taxon>
        <taxon>Ecdysozoa</taxon>
        <taxon>Arthropoda</taxon>
        <taxon>Hexapoda</taxon>
        <taxon>Insecta</taxon>
        <taxon>Pterygota</taxon>
        <taxon>Neoptera</taxon>
        <taxon>Endopterygota</taxon>
        <taxon>Coleoptera</taxon>
        <taxon>Polyphaga</taxon>
        <taxon>Elateriformia</taxon>
        <taxon>Elateroidea</taxon>
        <taxon>Lampyridae</taxon>
        <taxon>Lampyrinae</taxon>
        <taxon>Pyrocoelia</taxon>
    </lineage>
</organism>
<dbReference type="AlphaFoldDB" id="A0AAN7ZGT3"/>
<dbReference type="GO" id="GO:0016787">
    <property type="term" value="F:hydrolase activity"/>
    <property type="evidence" value="ECO:0007669"/>
    <property type="project" value="UniProtKB-KW"/>
</dbReference>
<protein>
    <recommendedName>
        <fullName evidence="9">DDE Tnp4 domain-containing protein</fullName>
    </recommendedName>
</protein>
<dbReference type="PANTHER" id="PTHR22930">
    <property type="match status" value="1"/>
</dbReference>
<evidence type="ECO:0000313" key="10">
    <source>
        <dbReference type="EMBL" id="KAK5646025.1"/>
    </source>
</evidence>
<feature type="domain" description="DDE Tnp4" evidence="9">
    <location>
        <begin position="77"/>
        <end position="228"/>
    </location>
</feature>
<evidence type="ECO:0000256" key="4">
    <source>
        <dbReference type="ARBA" id="ARBA00022722"/>
    </source>
</evidence>